<dbReference type="Proteomes" id="UP000320179">
    <property type="component" value="Chromosome"/>
</dbReference>
<gene>
    <name evidence="2" type="ORF">BHS09_33645</name>
</gene>
<dbReference type="AlphaFoldDB" id="A0AAE6G5X7"/>
<accession>A0AAE6G5X7</accession>
<feature type="chain" id="PRO_5042056800" description="Lipoprotein" evidence="1">
    <location>
        <begin position="26"/>
        <end position="123"/>
    </location>
</feature>
<reference evidence="2 3" key="1">
    <citation type="journal article" date="2019" name="Science">
        <title>Social genes are selection hotspots in kin groups of a soil microbe.</title>
        <authorList>
            <person name="Wielgoss S."/>
            <person name="Wolfensberger R."/>
            <person name="Sun L."/>
            <person name="Fiegna F."/>
            <person name="Velicer G.J."/>
        </authorList>
    </citation>
    <scope>NUCLEOTIDE SEQUENCE [LARGE SCALE GENOMIC DNA]</scope>
    <source>
        <strain evidence="2 3">MC3.5.9c15</strain>
    </source>
</reference>
<protein>
    <recommendedName>
        <fullName evidence="4">Lipoprotein</fullName>
    </recommendedName>
</protein>
<organism evidence="2 3">
    <name type="scientific">Myxococcus xanthus</name>
    <dbReference type="NCBI Taxonomy" id="34"/>
    <lineage>
        <taxon>Bacteria</taxon>
        <taxon>Pseudomonadati</taxon>
        <taxon>Myxococcota</taxon>
        <taxon>Myxococcia</taxon>
        <taxon>Myxococcales</taxon>
        <taxon>Cystobacterineae</taxon>
        <taxon>Myxococcaceae</taxon>
        <taxon>Myxococcus</taxon>
    </lineage>
</organism>
<evidence type="ECO:0000256" key="1">
    <source>
        <dbReference type="SAM" id="SignalP"/>
    </source>
</evidence>
<sequence>MPSKPAQSSWAVAVLLGLSATVAVAAPPSEELVSREPRTESLLFCPVAKCGDDWHCEVACPEAVSAVCVDFYCQYDDGGGSGGGGPGGGGPGEVCPAMRCGGDWNCLCEGLQGTCGPDFMCVF</sequence>
<evidence type="ECO:0000313" key="3">
    <source>
        <dbReference type="Proteomes" id="UP000320179"/>
    </source>
</evidence>
<keyword evidence="1" id="KW-0732">Signal</keyword>
<evidence type="ECO:0000313" key="2">
    <source>
        <dbReference type="EMBL" id="QDE71537.1"/>
    </source>
</evidence>
<dbReference type="RefSeq" id="WP_140795615.1">
    <property type="nucleotide sequence ID" value="NZ_CP017169.1"/>
</dbReference>
<proteinExistence type="predicted"/>
<evidence type="ECO:0008006" key="4">
    <source>
        <dbReference type="Google" id="ProtNLM"/>
    </source>
</evidence>
<name>A0AAE6G5X7_MYXXA</name>
<dbReference type="EMBL" id="CP017174">
    <property type="protein sequence ID" value="QDE71537.1"/>
    <property type="molecule type" value="Genomic_DNA"/>
</dbReference>
<feature type="signal peptide" evidence="1">
    <location>
        <begin position="1"/>
        <end position="25"/>
    </location>
</feature>